<sequence length="80" mass="8814">MIPQGEVTAPLSGSSTAKLQLFYTPRGSGTSDQPLPPFFVQRKQQTGGRFEHSQSWELQSPAYPDEHLREEPEGLSNSAP</sequence>
<proteinExistence type="predicted"/>
<accession>A0AA35W8J5</accession>
<gene>
    <name evidence="2" type="ORF">GBAR_LOCUS3390</name>
</gene>
<feature type="region of interest" description="Disordered" evidence="1">
    <location>
        <begin position="1"/>
        <end position="80"/>
    </location>
</feature>
<evidence type="ECO:0000313" key="2">
    <source>
        <dbReference type="EMBL" id="CAI8002427.1"/>
    </source>
</evidence>
<organism evidence="2 3">
    <name type="scientific">Geodia barretti</name>
    <name type="common">Barrett's horny sponge</name>
    <dbReference type="NCBI Taxonomy" id="519541"/>
    <lineage>
        <taxon>Eukaryota</taxon>
        <taxon>Metazoa</taxon>
        <taxon>Porifera</taxon>
        <taxon>Demospongiae</taxon>
        <taxon>Heteroscleromorpha</taxon>
        <taxon>Tetractinellida</taxon>
        <taxon>Astrophorina</taxon>
        <taxon>Geodiidae</taxon>
        <taxon>Geodia</taxon>
    </lineage>
</organism>
<reference evidence="2" key="1">
    <citation type="submission" date="2023-03" db="EMBL/GenBank/DDBJ databases">
        <authorList>
            <person name="Steffen K."/>
            <person name="Cardenas P."/>
        </authorList>
    </citation>
    <scope>NUCLEOTIDE SEQUENCE</scope>
</reference>
<keyword evidence="3" id="KW-1185">Reference proteome</keyword>
<dbReference type="Proteomes" id="UP001174909">
    <property type="component" value="Unassembled WGS sequence"/>
</dbReference>
<dbReference type="EMBL" id="CASHTH010000480">
    <property type="protein sequence ID" value="CAI8002427.1"/>
    <property type="molecule type" value="Genomic_DNA"/>
</dbReference>
<comment type="caution">
    <text evidence="2">The sequence shown here is derived from an EMBL/GenBank/DDBJ whole genome shotgun (WGS) entry which is preliminary data.</text>
</comment>
<evidence type="ECO:0000256" key="1">
    <source>
        <dbReference type="SAM" id="MobiDB-lite"/>
    </source>
</evidence>
<evidence type="ECO:0000313" key="3">
    <source>
        <dbReference type="Proteomes" id="UP001174909"/>
    </source>
</evidence>
<name>A0AA35W8J5_GEOBA</name>
<dbReference type="AlphaFoldDB" id="A0AA35W8J5"/>
<protein>
    <submittedName>
        <fullName evidence="2">Uncharacterized protein</fullName>
    </submittedName>
</protein>